<name>A0AB72X1J0_9RALS</name>
<sequence length="133" mass="14655">MPQVASVRVELYGSLGATDKGHGTDRSVILGLKGEVSDTIGPDATQPMLPNTRRKKCRADTALKDPRGDRYRDLKTRCWHVSERQQDWRESQQGCAALAAASLVGLKSAEERAPFTAALDHRFDKPRTSLLHG</sequence>
<dbReference type="SUPFAM" id="SSF143548">
    <property type="entry name" value="Serine metabolism enzymes domain"/>
    <property type="match status" value="1"/>
</dbReference>
<organism evidence="2 3">
    <name type="scientific">Ralstonia edaphi</name>
    <dbReference type="NCBI Taxonomy" id="3058599"/>
    <lineage>
        <taxon>Bacteria</taxon>
        <taxon>Pseudomonadati</taxon>
        <taxon>Pseudomonadota</taxon>
        <taxon>Betaproteobacteria</taxon>
        <taxon>Burkholderiales</taxon>
        <taxon>Burkholderiaceae</taxon>
        <taxon>Ralstonia</taxon>
    </lineage>
</organism>
<dbReference type="InterPro" id="IPR005131">
    <property type="entry name" value="Ser_deHydtase_bsu"/>
</dbReference>
<gene>
    <name evidence="2" type="ORF">R16034_00997</name>
</gene>
<evidence type="ECO:0000313" key="2">
    <source>
        <dbReference type="EMBL" id="CAJ0738161.1"/>
    </source>
</evidence>
<dbReference type="EMBL" id="CATWHI010000001">
    <property type="protein sequence ID" value="CAJ0738161.1"/>
    <property type="molecule type" value="Genomic_DNA"/>
</dbReference>
<dbReference type="RefSeq" id="WP_392397947.1">
    <property type="nucleotide sequence ID" value="NZ_CATWHI010000001.1"/>
</dbReference>
<dbReference type="GO" id="GO:0006094">
    <property type="term" value="P:gluconeogenesis"/>
    <property type="evidence" value="ECO:0007669"/>
    <property type="project" value="InterPro"/>
</dbReference>
<proteinExistence type="predicted"/>
<evidence type="ECO:0000259" key="1">
    <source>
        <dbReference type="Pfam" id="PF03315"/>
    </source>
</evidence>
<dbReference type="Pfam" id="PF03315">
    <property type="entry name" value="SDH_beta"/>
    <property type="match status" value="1"/>
</dbReference>
<dbReference type="Proteomes" id="UP001189225">
    <property type="component" value="Unassembled WGS sequence"/>
</dbReference>
<protein>
    <recommendedName>
        <fullName evidence="1">Serine dehydratase beta chain domain-containing protein</fullName>
    </recommendedName>
</protein>
<evidence type="ECO:0000313" key="3">
    <source>
        <dbReference type="Proteomes" id="UP001189225"/>
    </source>
</evidence>
<dbReference type="GO" id="GO:0003941">
    <property type="term" value="F:L-serine ammonia-lyase activity"/>
    <property type="evidence" value="ECO:0007669"/>
    <property type="project" value="InterPro"/>
</dbReference>
<reference evidence="2 3" key="1">
    <citation type="submission" date="2023-07" db="EMBL/GenBank/DDBJ databases">
        <authorList>
            <person name="Peeters C."/>
        </authorList>
    </citation>
    <scope>NUCLEOTIDE SEQUENCE [LARGE SCALE GENOMIC DNA]</scope>
    <source>
        <strain evidence="2 3">R-16034</strain>
    </source>
</reference>
<comment type="caution">
    <text evidence="2">The sequence shown here is derived from an EMBL/GenBank/DDBJ whole genome shotgun (WGS) entry which is preliminary data.</text>
</comment>
<dbReference type="GO" id="GO:0051539">
    <property type="term" value="F:4 iron, 4 sulfur cluster binding"/>
    <property type="evidence" value="ECO:0007669"/>
    <property type="project" value="InterPro"/>
</dbReference>
<dbReference type="Gene3D" id="3.30.1330.90">
    <property type="entry name" value="D-3-phosphoglycerate dehydrogenase, domain 3"/>
    <property type="match status" value="1"/>
</dbReference>
<dbReference type="AlphaFoldDB" id="A0AB72X1J0"/>
<accession>A0AB72X1J0</accession>
<keyword evidence="3" id="KW-1185">Reference proteome</keyword>
<dbReference type="InterPro" id="IPR029009">
    <property type="entry name" value="ASB_dom_sf"/>
</dbReference>
<feature type="domain" description="Serine dehydratase beta chain" evidence="1">
    <location>
        <begin position="2"/>
        <end position="56"/>
    </location>
</feature>